<dbReference type="SUPFAM" id="SSF50978">
    <property type="entry name" value="WD40 repeat-like"/>
    <property type="match status" value="1"/>
</dbReference>
<dbReference type="Ensembl" id="ENSSFOT00015070148.1">
    <property type="protein sequence ID" value="ENSSFOP00015038589.1"/>
    <property type="gene ID" value="ENSSFOG00015019158.2"/>
</dbReference>
<dbReference type="PANTHER" id="PTHR18359:SF0">
    <property type="entry name" value="U3 SMALL NUCLEOLAR RNA-ASSOCIATED PROTEIN 18 HOMOLOG"/>
    <property type="match status" value="1"/>
</dbReference>
<dbReference type="Pfam" id="PF00400">
    <property type="entry name" value="WD40"/>
    <property type="match status" value="2"/>
</dbReference>
<dbReference type="PROSITE" id="PS50082">
    <property type="entry name" value="WD_REPEATS_2"/>
    <property type="match status" value="1"/>
</dbReference>
<dbReference type="PANTHER" id="PTHR18359">
    <property type="entry name" value="WD-REPEAT PROTEIN-RELATED"/>
    <property type="match status" value="1"/>
</dbReference>
<reference evidence="12" key="3">
    <citation type="submission" date="2025-09" db="UniProtKB">
        <authorList>
            <consortium name="Ensembl"/>
        </authorList>
    </citation>
    <scope>IDENTIFICATION</scope>
</reference>
<evidence type="ECO:0000313" key="12">
    <source>
        <dbReference type="Ensembl" id="ENSSFOP00015038589.1"/>
    </source>
</evidence>
<dbReference type="InterPro" id="IPR001680">
    <property type="entry name" value="WD40_rpt"/>
</dbReference>
<evidence type="ECO:0000256" key="2">
    <source>
        <dbReference type="ARBA" id="ARBA00022552"/>
    </source>
</evidence>
<keyword evidence="13" id="KW-1185">Reference proteome</keyword>
<reference evidence="12 13" key="1">
    <citation type="submission" date="2019-04" db="EMBL/GenBank/DDBJ databases">
        <authorList>
            <consortium name="Wellcome Sanger Institute Data Sharing"/>
        </authorList>
    </citation>
    <scope>NUCLEOTIDE SEQUENCE [LARGE SCALE GENOMIC DNA]</scope>
</reference>
<dbReference type="GO" id="GO:0034388">
    <property type="term" value="C:Pwp2p-containing subcomplex of 90S preribosome"/>
    <property type="evidence" value="ECO:0007669"/>
    <property type="project" value="TreeGrafter"/>
</dbReference>
<evidence type="ECO:0000256" key="5">
    <source>
        <dbReference type="ARBA" id="ARBA00022737"/>
    </source>
</evidence>
<feature type="repeat" description="WD" evidence="11">
    <location>
        <begin position="339"/>
        <end position="373"/>
    </location>
</feature>
<dbReference type="OrthoDB" id="1935146at2759"/>
<keyword evidence="6" id="KW-0539">Nucleus</keyword>
<reference evidence="12" key="2">
    <citation type="submission" date="2025-08" db="UniProtKB">
        <authorList>
            <consortium name="Ensembl"/>
        </authorList>
    </citation>
    <scope>IDENTIFICATION</scope>
</reference>
<evidence type="ECO:0000256" key="8">
    <source>
        <dbReference type="ARBA" id="ARBA00058527"/>
    </source>
</evidence>
<keyword evidence="5" id="KW-0677">Repeat</keyword>
<comment type="function">
    <text evidence="8">Part of the small subunit (SSU) processome, first precursor of the small eukaryotic ribosomal subunit. During the assembly of the SSU processome in the nucleolus, many ribosome biogenesis factors, an RNA chaperone and ribosomal proteins associate with the nascent pre-rRNA and work in concert to generate RNA folding, modifications, rearrangements and cleavage as well as targeted degradation of pre-ribosomal RNA by the RNA exosome. Involved in nucleolar processing of pre-18S ribosomal RNA.</text>
</comment>
<dbReference type="GO" id="GO:0032040">
    <property type="term" value="C:small-subunit processome"/>
    <property type="evidence" value="ECO:0007669"/>
    <property type="project" value="TreeGrafter"/>
</dbReference>
<comment type="subcellular location">
    <subcellularLocation>
        <location evidence="1">Nucleus</location>
        <location evidence="1">Nucleolus</location>
    </subcellularLocation>
</comment>
<evidence type="ECO:0000256" key="3">
    <source>
        <dbReference type="ARBA" id="ARBA00022553"/>
    </source>
</evidence>
<dbReference type="InterPro" id="IPR036322">
    <property type="entry name" value="WD40_repeat_dom_sf"/>
</dbReference>
<evidence type="ECO:0000256" key="7">
    <source>
        <dbReference type="ARBA" id="ARBA00025767"/>
    </source>
</evidence>
<comment type="similarity">
    <text evidence="7">Belongs to the WD repeat UTP18 family.</text>
</comment>
<gene>
    <name evidence="12" type="primary">UTP18</name>
</gene>
<evidence type="ECO:0000313" key="13">
    <source>
        <dbReference type="Proteomes" id="UP000694397"/>
    </source>
</evidence>
<keyword evidence="2" id="KW-0698">rRNA processing</keyword>
<evidence type="ECO:0000256" key="1">
    <source>
        <dbReference type="ARBA" id="ARBA00004604"/>
    </source>
</evidence>
<dbReference type="GeneTree" id="ENSGT00440000033919"/>
<dbReference type="FunFam" id="2.130.10.10:FF:000121">
    <property type="entry name" value="U3 small nucleolar RNA-associated protein 18 homolog"/>
    <property type="match status" value="1"/>
</dbReference>
<proteinExistence type="inferred from homology"/>
<protein>
    <recommendedName>
        <fullName evidence="9">U3 small nucleolar RNA-associated protein 18 homolog</fullName>
    </recommendedName>
    <alternativeName>
        <fullName evidence="10">WD repeat-containing protein 50</fullName>
    </alternativeName>
</protein>
<dbReference type="Gene3D" id="2.130.10.10">
    <property type="entry name" value="YVTN repeat-like/Quinoprotein amine dehydrogenase"/>
    <property type="match status" value="1"/>
</dbReference>
<dbReference type="InterPro" id="IPR015943">
    <property type="entry name" value="WD40/YVTN_repeat-like_dom_sf"/>
</dbReference>
<dbReference type="Proteomes" id="UP000694397">
    <property type="component" value="Chromosome 5"/>
</dbReference>
<evidence type="ECO:0000256" key="10">
    <source>
        <dbReference type="ARBA" id="ARBA00075773"/>
    </source>
</evidence>
<evidence type="ECO:0000256" key="4">
    <source>
        <dbReference type="ARBA" id="ARBA00022574"/>
    </source>
</evidence>
<organism evidence="12 13">
    <name type="scientific">Scleropages formosus</name>
    <name type="common">Asian bonytongue</name>
    <name type="synonym">Osteoglossum formosum</name>
    <dbReference type="NCBI Taxonomy" id="113540"/>
    <lineage>
        <taxon>Eukaryota</taxon>
        <taxon>Metazoa</taxon>
        <taxon>Chordata</taxon>
        <taxon>Craniata</taxon>
        <taxon>Vertebrata</taxon>
        <taxon>Euteleostomi</taxon>
        <taxon>Actinopterygii</taxon>
        <taxon>Neopterygii</taxon>
        <taxon>Teleostei</taxon>
        <taxon>Osteoglossocephala</taxon>
        <taxon>Osteoglossomorpha</taxon>
        <taxon>Osteoglossiformes</taxon>
        <taxon>Osteoglossidae</taxon>
        <taxon>Scleropages</taxon>
    </lineage>
</organism>
<accession>A0A8C9SVU7</accession>
<dbReference type="AlphaFoldDB" id="A0A8C9SVU7"/>
<evidence type="ECO:0000256" key="9">
    <source>
        <dbReference type="ARBA" id="ARBA00074442"/>
    </source>
</evidence>
<name>A0A8C9SVU7_SCLFO</name>
<keyword evidence="3" id="KW-0597">Phosphoprotein</keyword>
<evidence type="ECO:0000256" key="6">
    <source>
        <dbReference type="ARBA" id="ARBA00023242"/>
    </source>
</evidence>
<dbReference type="SMART" id="SM00320">
    <property type="entry name" value="WD40"/>
    <property type="match status" value="5"/>
</dbReference>
<evidence type="ECO:0000256" key="11">
    <source>
        <dbReference type="PROSITE-ProRule" id="PRU00221"/>
    </source>
</evidence>
<dbReference type="InterPro" id="IPR045161">
    <property type="entry name" value="Utp18"/>
</dbReference>
<dbReference type="GO" id="GO:0006364">
    <property type="term" value="P:rRNA processing"/>
    <property type="evidence" value="ECO:0007669"/>
    <property type="project" value="UniProtKB-KW"/>
</dbReference>
<sequence>MDKVFAKKALKKARGSENEQFEFAVKRKKGLSALGEKEKYEELLENLVFGAEDELVERLNAEHEHSAYGNLLEEDSSDLESEAEVGLKVSHAKKAVWEDEDDGLDEAEGEILLNHRGFVKGENEKSLSKERLQKRLKEQFRRAMGGTPLWAEESLKKSKGSTNTGDEDESLFCSTGNFLTKSESLPKGIIQMKSCLNANNDRPSEAKLSTVQFHPSAQVVMTAGFDQSISLFQVDGKSNLKIQSIFLEKFPVFRARFSADGEQLVATGNHNKLFYIYDMMEGKIVPIKAIRGLDEKKVGEFEVSPDGMFLLIIGASGYLHLLTMKTKELICSMKIDGKVTGAAFSLDGSKIYTCSDEGEVFIWDVKSRKCLNRLTDDGSLKGTSIAVSRSGQYLACGSQSGVVNIYSHDACLKESTPKPLKAVMNLLTPVTSLCFNPTSEILGIASNTVDEAIRLVHIPSFTAFSNYPVFRRKTVHLPQCMDFSPNSGFFSVANDKGKALLYRYQTHASFTVRFQLLESKEHRIIQISYQPVYIMTLG</sequence>
<keyword evidence="4 11" id="KW-0853">WD repeat</keyword>